<feature type="transmembrane region" description="Helical" evidence="1">
    <location>
        <begin position="88"/>
        <end position="112"/>
    </location>
</feature>
<dbReference type="GO" id="GO:0004016">
    <property type="term" value="F:adenylate cyclase activity"/>
    <property type="evidence" value="ECO:0007669"/>
    <property type="project" value="UniProtKB-EC"/>
</dbReference>
<dbReference type="SUPFAM" id="SSF55073">
    <property type="entry name" value="Nucleotide cyclase"/>
    <property type="match status" value="1"/>
</dbReference>
<dbReference type="PROSITE" id="PS50125">
    <property type="entry name" value="GUANYLATE_CYCLASE_2"/>
    <property type="match status" value="1"/>
</dbReference>
<dbReference type="CDD" id="cd07302">
    <property type="entry name" value="CHD"/>
    <property type="match status" value="1"/>
</dbReference>
<dbReference type="InterPro" id="IPR003660">
    <property type="entry name" value="HAMP_dom"/>
</dbReference>
<dbReference type="GO" id="GO:0035556">
    <property type="term" value="P:intracellular signal transduction"/>
    <property type="evidence" value="ECO:0007669"/>
    <property type="project" value="InterPro"/>
</dbReference>
<dbReference type="GO" id="GO:0009190">
    <property type="term" value="P:cyclic nucleotide biosynthetic process"/>
    <property type="evidence" value="ECO:0007669"/>
    <property type="project" value="InterPro"/>
</dbReference>
<evidence type="ECO:0000256" key="1">
    <source>
        <dbReference type="SAM" id="Phobius"/>
    </source>
</evidence>
<dbReference type="GO" id="GO:0016020">
    <property type="term" value="C:membrane"/>
    <property type="evidence" value="ECO:0007669"/>
    <property type="project" value="InterPro"/>
</dbReference>
<dbReference type="InterPro" id="IPR001054">
    <property type="entry name" value="A/G_cyclase"/>
</dbReference>
<name>A0A3B1BTW8_9ZZZZ</name>
<protein>
    <submittedName>
        <fullName evidence="4">Adenylate cyclase</fullName>
        <ecNumber evidence="4">4.6.1.1</ecNumber>
    </submittedName>
</protein>
<dbReference type="CDD" id="cd06225">
    <property type="entry name" value="HAMP"/>
    <property type="match status" value="1"/>
</dbReference>
<dbReference type="PANTHER" id="PTHR43081">
    <property type="entry name" value="ADENYLATE CYCLASE, TERMINAL-DIFFERENTIATION SPECIFIC-RELATED"/>
    <property type="match status" value="1"/>
</dbReference>
<gene>
    <name evidence="4" type="ORF">MNBD_GAMMA25-1260</name>
</gene>
<keyword evidence="1" id="KW-1133">Transmembrane helix</keyword>
<feature type="domain" description="Guanylate cyclase" evidence="2">
    <location>
        <begin position="361"/>
        <end position="493"/>
    </location>
</feature>
<dbReference type="SUPFAM" id="SSF158472">
    <property type="entry name" value="HAMP domain-like"/>
    <property type="match status" value="1"/>
</dbReference>
<dbReference type="InterPro" id="IPR050697">
    <property type="entry name" value="Adenylyl/Guanylyl_Cyclase_3/4"/>
</dbReference>
<evidence type="ECO:0000259" key="3">
    <source>
        <dbReference type="PROSITE" id="PS50885"/>
    </source>
</evidence>
<feature type="transmembrane region" description="Helical" evidence="1">
    <location>
        <begin position="251"/>
        <end position="272"/>
    </location>
</feature>
<dbReference type="Gene3D" id="6.10.340.10">
    <property type="match status" value="1"/>
</dbReference>
<accession>A0A3B1BTW8</accession>
<dbReference type="SMART" id="SM00044">
    <property type="entry name" value="CYCc"/>
    <property type="match status" value="1"/>
</dbReference>
<dbReference type="Gene3D" id="3.30.70.1230">
    <property type="entry name" value="Nucleotide cyclase"/>
    <property type="match status" value="1"/>
</dbReference>
<dbReference type="Pfam" id="PF00672">
    <property type="entry name" value="HAMP"/>
    <property type="match status" value="1"/>
</dbReference>
<keyword evidence="1" id="KW-0812">Transmembrane</keyword>
<dbReference type="PANTHER" id="PTHR43081:SF1">
    <property type="entry name" value="ADENYLATE CYCLASE, TERMINAL-DIFFERENTIATION SPECIFIC"/>
    <property type="match status" value="1"/>
</dbReference>
<reference evidence="4" key="1">
    <citation type="submission" date="2018-06" db="EMBL/GenBank/DDBJ databases">
        <authorList>
            <person name="Zhirakovskaya E."/>
        </authorList>
    </citation>
    <scope>NUCLEOTIDE SEQUENCE</scope>
</reference>
<dbReference type="SMART" id="SM00304">
    <property type="entry name" value="HAMP"/>
    <property type="match status" value="1"/>
</dbReference>
<feature type="domain" description="HAMP" evidence="3">
    <location>
        <begin position="275"/>
        <end position="327"/>
    </location>
</feature>
<dbReference type="PROSITE" id="PS50885">
    <property type="entry name" value="HAMP"/>
    <property type="match status" value="1"/>
</dbReference>
<dbReference type="EC" id="4.6.1.1" evidence="4"/>
<dbReference type="EMBL" id="UOFY01000042">
    <property type="protein sequence ID" value="VAX09765.1"/>
    <property type="molecule type" value="Genomic_DNA"/>
</dbReference>
<evidence type="ECO:0000259" key="2">
    <source>
        <dbReference type="PROSITE" id="PS50125"/>
    </source>
</evidence>
<dbReference type="Pfam" id="PF00211">
    <property type="entry name" value="Guanylate_cyc"/>
    <property type="match status" value="1"/>
</dbReference>
<organism evidence="4">
    <name type="scientific">hydrothermal vent metagenome</name>
    <dbReference type="NCBI Taxonomy" id="652676"/>
    <lineage>
        <taxon>unclassified sequences</taxon>
        <taxon>metagenomes</taxon>
        <taxon>ecological metagenomes</taxon>
    </lineage>
</organism>
<dbReference type="InterPro" id="IPR029787">
    <property type="entry name" value="Nucleotide_cyclase"/>
</dbReference>
<keyword evidence="1" id="KW-0472">Membrane</keyword>
<evidence type="ECO:0000313" key="4">
    <source>
        <dbReference type="EMBL" id="VAX09765.1"/>
    </source>
</evidence>
<proteinExistence type="predicted"/>
<sequence length="563" mass="62772">MDTKVHRDLILVQSKSDYGINYRVNLGITEYLMTITRQTSQYGVDRHQPACFSVIIRPMQKLDIPATGENPSPPRRTGRLRLPEYFPIAYKLALLFTLLISLGMSILGLVVVNKQTHLLQKQMNNFGQTVVNQLAESAKEPVLSDDILGLMVVSNNLGNNSNILGTLIYADNGKLLSSSGVIPSESILSLYSRSEEFDPSNYKTNWTARDDTGHALDVVSFITPIRYQDVIAGHAVVSFSRKLMNEAIDNTITTISSATLIMILLGIIIAFITGKWISRPIHTLMNASRAIGEGDYDYRIKDRRNDEIGYLTEAFNAMADDLLEKSQVESAFSRFVSPTIAKQIMSNLDHVKLGGKHVEATVLFADIVGFTSLSENLPATKVAELLNEYFGYIATVSNLHHGTIDKYMGDCVMLVFGVPEYDSDHRYNAIACSLMIQALVEQLNQKRQQQGKFPVRFRIGINSGEMLAGNLGSRQRMQYTVVGESVNLASRLHTAAAEGQVIITETLYQDESVHQRIQADFHQEISLRGIAKPVSTYIVSHILDQQQNTEKTINRILSRQHVA</sequence>
<keyword evidence="4" id="KW-0456">Lyase</keyword>
<dbReference type="AlphaFoldDB" id="A0A3B1BTW8"/>